<feature type="region of interest" description="Disordered" evidence="6">
    <location>
        <begin position="300"/>
        <end position="329"/>
    </location>
</feature>
<dbReference type="PANTHER" id="PTHR33048">
    <property type="entry name" value="PTH11-LIKE INTEGRAL MEMBRANE PROTEIN (AFU_ORTHOLOGUE AFUA_5G11245)"/>
    <property type="match status" value="1"/>
</dbReference>
<comment type="caution">
    <text evidence="9">The sequence shown here is derived from an EMBL/GenBank/DDBJ whole genome shotgun (WGS) entry which is preliminary data.</text>
</comment>
<feature type="transmembrane region" description="Helical" evidence="7">
    <location>
        <begin position="109"/>
        <end position="133"/>
    </location>
</feature>
<feature type="compositionally biased region" description="Low complexity" evidence="6">
    <location>
        <begin position="302"/>
        <end position="319"/>
    </location>
</feature>
<evidence type="ECO:0000256" key="5">
    <source>
        <dbReference type="ARBA" id="ARBA00038359"/>
    </source>
</evidence>
<evidence type="ECO:0000256" key="4">
    <source>
        <dbReference type="ARBA" id="ARBA00023136"/>
    </source>
</evidence>
<evidence type="ECO:0000256" key="7">
    <source>
        <dbReference type="SAM" id="Phobius"/>
    </source>
</evidence>
<feature type="transmembrane region" description="Helical" evidence="7">
    <location>
        <begin position="70"/>
        <end position="89"/>
    </location>
</feature>
<dbReference type="InterPro" id="IPR052337">
    <property type="entry name" value="SAT4-like"/>
</dbReference>
<feature type="transmembrane region" description="Helical" evidence="7">
    <location>
        <begin position="36"/>
        <end position="58"/>
    </location>
</feature>
<reference evidence="9" key="1">
    <citation type="submission" date="2020-01" db="EMBL/GenBank/DDBJ databases">
        <authorList>
            <person name="Feng Z.H.Z."/>
        </authorList>
    </citation>
    <scope>NUCLEOTIDE SEQUENCE</scope>
    <source>
        <strain evidence="9">CBS107.38</strain>
    </source>
</reference>
<sequence>PPGNSLAFNIRSSASAQMSSQFDNWRSDPSESHGPLMSITCWSLGGVSLLFLVVRCGIRQSQKKFWYDDGLLVISWFLLLVQLILNQLSINLGFGKHALDIDFSHFERITYYGASGLTVSIAAIILSKISFGVTLLRLTEGWLKAYVWFAIITLFAFAVPVAVLPWTLCKPLTKTFVNILPGTCVDKHPSVQYGRFQAVWAAIMDISLALLPWKVLWNLKMRTAEKIGVGIAMSLGLLAGATAIVRARYVELLQTQDLSYEAYNSVIWSTAESAMTIVATSIPILRVFFKQAVSQAMSNYHNSTSRSKSKSTASGSNPSQPSNNASTLANDTRRLSKKITHITGHTSTDSLFRDDDIENQDRKEGYIELDDLVVDEKTGRVTALTPDSLPDSITRAPIHAEDWPLGEYSLPQKTAGSSRDCGR</sequence>
<dbReference type="InterPro" id="IPR049326">
    <property type="entry name" value="Rhodopsin_dom_fungi"/>
</dbReference>
<evidence type="ECO:0000259" key="8">
    <source>
        <dbReference type="Pfam" id="PF20684"/>
    </source>
</evidence>
<proteinExistence type="inferred from homology"/>
<dbReference type="Pfam" id="PF20684">
    <property type="entry name" value="Fung_rhodopsin"/>
    <property type="match status" value="1"/>
</dbReference>
<feature type="compositionally biased region" description="Polar residues" evidence="6">
    <location>
        <begin position="320"/>
        <end position="329"/>
    </location>
</feature>
<organism evidence="9 10">
    <name type="scientific">Alternaria burnsii</name>
    <dbReference type="NCBI Taxonomy" id="1187904"/>
    <lineage>
        <taxon>Eukaryota</taxon>
        <taxon>Fungi</taxon>
        <taxon>Dikarya</taxon>
        <taxon>Ascomycota</taxon>
        <taxon>Pezizomycotina</taxon>
        <taxon>Dothideomycetes</taxon>
        <taxon>Pleosporomycetidae</taxon>
        <taxon>Pleosporales</taxon>
        <taxon>Pleosporineae</taxon>
        <taxon>Pleosporaceae</taxon>
        <taxon>Alternaria</taxon>
        <taxon>Alternaria sect. Alternaria</taxon>
    </lineage>
</organism>
<dbReference type="Proteomes" id="UP000596902">
    <property type="component" value="Unassembled WGS sequence"/>
</dbReference>
<evidence type="ECO:0000256" key="6">
    <source>
        <dbReference type="SAM" id="MobiDB-lite"/>
    </source>
</evidence>
<reference evidence="9" key="2">
    <citation type="submission" date="2020-08" db="EMBL/GenBank/DDBJ databases">
        <title>Draft Genome Sequence of Cumin Blight Pathogen Alternaria burnsii.</title>
        <authorList>
            <person name="Feng Z."/>
        </authorList>
    </citation>
    <scope>NUCLEOTIDE SEQUENCE</scope>
    <source>
        <strain evidence="9">CBS107.38</strain>
    </source>
</reference>
<dbReference type="PANTHER" id="PTHR33048:SF42">
    <property type="entry name" value="INTEGRAL MEMBRANE PROTEIN"/>
    <property type="match status" value="1"/>
</dbReference>
<accession>A0A8H7B6A1</accession>
<feature type="transmembrane region" description="Helical" evidence="7">
    <location>
        <begin position="145"/>
        <end position="168"/>
    </location>
</feature>
<evidence type="ECO:0000256" key="3">
    <source>
        <dbReference type="ARBA" id="ARBA00022989"/>
    </source>
</evidence>
<feature type="transmembrane region" description="Helical" evidence="7">
    <location>
        <begin position="267"/>
        <end position="289"/>
    </location>
</feature>
<gene>
    <name evidence="9" type="ORF">GT037_006533</name>
</gene>
<evidence type="ECO:0000256" key="2">
    <source>
        <dbReference type="ARBA" id="ARBA00022692"/>
    </source>
</evidence>
<feature type="non-terminal residue" evidence="9">
    <location>
        <position position="1"/>
    </location>
</feature>
<feature type="transmembrane region" description="Helical" evidence="7">
    <location>
        <begin position="198"/>
        <end position="217"/>
    </location>
</feature>
<protein>
    <recommendedName>
        <fullName evidence="8">Rhodopsin domain-containing protein</fullName>
    </recommendedName>
</protein>
<comment type="similarity">
    <text evidence="5">Belongs to the SAT4 family.</text>
</comment>
<name>A0A8H7B6A1_9PLEO</name>
<feature type="transmembrane region" description="Helical" evidence="7">
    <location>
        <begin position="229"/>
        <end position="247"/>
    </location>
</feature>
<feature type="region of interest" description="Disordered" evidence="6">
    <location>
        <begin position="401"/>
        <end position="423"/>
    </location>
</feature>
<evidence type="ECO:0000256" key="1">
    <source>
        <dbReference type="ARBA" id="ARBA00004141"/>
    </source>
</evidence>
<dbReference type="RefSeq" id="XP_038786077.1">
    <property type="nucleotide sequence ID" value="XM_038931580.1"/>
</dbReference>
<evidence type="ECO:0000313" key="9">
    <source>
        <dbReference type="EMBL" id="KAF7675814.1"/>
    </source>
</evidence>
<dbReference type="EMBL" id="JAAABM010000008">
    <property type="protein sequence ID" value="KAF7675814.1"/>
    <property type="molecule type" value="Genomic_DNA"/>
</dbReference>
<keyword evidence="4 7" id="KW-0472">Membrane</keyword>
<dbReference type="GO" id="GO:0016020">
    <property type="term" value="C:membrane"/>
    <property type="evidence" value="ECO:0007669"/>
    <property type="project" value="UniProtKB-SubCell"/>
</dbReference>
<feature type="domain" description="Rhodopsin" evidence="8">
    <location>
        <begin position="55"/>
        <end position="290"/>
    </location>
</feature>
<keyword evidence="10" id="KW-1185">Reference proteome</keyword>
<keyword evidence="3 7" id="KW-1133">Transmembrane helix</keyword>
<evidence type="ECO:0000313" key="10">
    <source>
        <dbReference type="Proteomes" id="UP000596902"/>
    </source>
</evidence>
<keyword evidence="2 7" id="KW-0812">Transmembrane</keyword>
<dbReference type="GeneID" id="62204758"/>
<comment type="subcellular location">
    <subcellularLocation>
        <location evidence="1">Membrane</location>
        <topology evidence="1">Multi-pass membrane protein</topology>
    </subcellularLocation>
</comment>
<dbReference type="AlphaFoldDB" id="A0A8H7B6A1"/>